<organism evidence="2 3">
    <name type="scientific">Stephania cephalantha</name>
    <dbReference type="NCBI Taxonomy" id="152367"/>
    <lineage>
        <taxon>Eukaryota</taxon>
        <taxon>Viridiplantae</taxon>
        <taxon>Streptophyta</taxon>
        <taxon>Embryophyta</taxon>
        <taxon>Tracheophyta</taxon>
        <taxon>Spermatophyta</taxon>
        <taxon>Magnoliopsida</taxon>
        <taxon>Ranunculales</taxon>
        <taxon>Menispermaceae</taxon>
        <taxon>Menispermoideae</taxon>
        <taxon>Cissampelideae</taxon>
        <taxon>Stephania</taxon>
    </lineage>
</organism>
<feature type="compositionally biased region" description="Low complexity" evidence="1">
    <location>
        <begin position="43"/>
        <end position="58"/>
    </location>
</feature>
<reference evidence="2 3" key="1">
    <citation type="submission" date="2024-01" db="EMBL/GenBank/DDBJ databases">
        <title>Genome assemblies of Stephania.</title>
        <authorList>
            <person name="Yang L."/>
        </authorList>
    </citation>
    <scope>NUCLEOTIDE SEQUENCE [LARGE SCALE GENOMIC DNA]</scope>
    <source>
        <strain evidence="2">JXDWG</strain>
        <tissue evidence="2">Leaf</tissue>
    </source>
</reference>
<dbReference type="GO" id="GO:0009630">
    <property type="term" value="P:gravitropism"/>
    <property type="evidence" value="ECO:0007669"/>
    <property type="project" value="InterPro"/>
</dbReference>
<dbReference type="GO" id="GO:2000012">
    <property type="term" value="P:regulation of auxin polar transport"/>
    <property type="evidence" value="ECO:0007669"/>
    <property type="project" value="InterPro"/>
</dbReference>
<proteinExistence type="predicted"/>
<sequence>MKLLGWMHRKFRQNSNEPLKDFAIGNACNCLLGQPSMDEHQFYPNNNNNNKPSNYPNYTRVPAQKHHPHNYQPHNSTKESLSLRKSFTGLDQDDLFEAHSAEELFDGLLAIGTLGGGGDNALAHELEPPGTPTLFPPHVSLDHVVTTEKEAEVTESDLKLINEELEKVLGADAKDVNDKFNDIASGRTSHVSSITLSGRDSNAVCPLQGYLFGSPIELPETLTGPAATNVVGAGAGAGKKEHRTSLGELFQRTKMAEDHDKREMGEKNNVKKILKKRMMLRSSTNGSVLAAPPSSATTDPVVSADTKFNKILQMFHRKVHPETAPCTKKDNAIGGVVVGPNYDKAHKNENKSNDGGDYGLILGPVHDEDIVIFPKGPICKQQRVRRYKCHANSASFAIGDGDSNGNREHWIKTDADYLVLEL</sequence>
<protein>
    <recommendedName>
        <fullName evidence="4">Protein LAZY 1</fullName>
    </recommendedName>
</protein>
<gene>
    <name evidence="2" type="ORF">Scep_018228</name>
</gene>
<keyword evidence="3" id="KW-1185">Reference proteome</keyword>
<evidence type="ECO:0000313" key="3">
    <source>
        <dbReference type="Proteomes" id="UP001419268"/>
    </source>
</evidence>
<accession>A0AAP0IS06</accession>
<evidence type="ECO:0000313" key="2">
    <source>
        <dbReference type="EMBL" id="KAK9120135.1"/>
    </source>
</evidence>
<name>A0AAP0IS06_9MAGN</name>
<dbReference type="InterPro" id="IPR038928">
    <property type="entry name" value="LAZY1"/>
</dbReference>
<dbReference type="EMBL" id="JBBNAG010000007">
    <property type="protein sequence ID" value="KAK9120135.1"/>
    <property type="molecule type" value="Genomic_DNA"/>
</dbReference>
<dbReference type="Proteomes" id="UP001419268">
    <property type="component" value="Unassembled WGS sequence"/>
</dbReference>
<evidence type="ECO:0000256" key="1">
    <source>
        <dbReference type="SAM" id="MobiDB-lite"/>
    </source>
</evidence>
<evidence type="ECO:0008006" key="4">
    <source>
        <dbReference type="Google" id="ProtNLM"/>
    </source>
</evidence>
<dbReference type="PANTHER" id="PTHR34959">
    <property type="entry name" value="PROTEIN LAZY 1"/>
    <property type="match status" value="1"/>
</dbReference>
<dbReference type="AlphaFoldDB" id="A0AAP0IS06"/>
<dbReference type="PANTHER" id="PTHR34959:SF3">
    <property type="entry name" value="PROTEIN LAZY 1"/>
    <property type="match status" value="1"/>
</dbReference>
<feature type="region of interest" description="Disordered" evidence="1">
    <location>
        <begin position="41"/>
        <end position="80"/>
    </location>
</feature>
<comment type="caution">
    <text evidence="2">The sequence shown here is derived from an EMBL/GenBank/DDBJ whole genome shotgun (WGS) entry which is preliminary data.</text>
</comment>